<keyword evidence="4 6" id="KW-0238">DNA-binding</keyword>
<comment type="subcellular location">
    <subcellularLocation>
        <location evidence="6">Cytoplasm</location>
    </subcellularLocation>
</comment>
<evidence type="ECO:0000256" key="3">
    <source>
        <dbReference type="ARBA" id="ARBA00023082"/>
    </source>
</evidence>
<dbReference type="EMBL" id="JAFNJU010000011">
    <property type="protein sequence ID" value="MBO1266068.1"/>
    <property type="molecule type" value="Genomic_DNA"/>
</dbReference>
<evidence type="ECO:0000256" key="6">
    <source>
        <dbReference type="HAMAP-Rule" id="MF_02064"/>
    </source>
</evidence>
<keyword evidence="1 6" id="KW-0963">Cytoplasm</keyword>
<dbReference type="RefSeq" id="WP_207600590.1">
    <property type="nucleotide sequence ID" value="NZ_JAFNJU010000011.1"/>
</dbReference>
<dbReference type="AlphaFoldDB" id="A0A939KKC1"/>
<reference evidence="8" key="1">
    <citation type="submission" date="2021-03" db="EMBL/GenBank/DDBJ databases">
        <title>Proteiniclasticum marinus sp. nov., isolated from tidal flat sediment.</title>
        <authorList>
            <person name="Namirimu T."/>
            <person name="Yang J.-A."/>
            <person name="Yang S.-H."/>
            <person name="Kim Y.-J."/>
            <person name="Kwon K.K."/>
        </authorList>
    </citation>
    <scope>NUCLEOTIDE SEQUENCE</scope>
    <source>
        <strain evidence="8">SCR006</strain>
    </source>
</reference>
<keyword evidence="5 6" id="KW-0804">Transcription</keyword>
<dbReference type="HAMAP" id="MF_02064">
    <property type="entry name" value="Sigma70_SigI"/>
    <property type="match status" value="1"/>
</dbReference>
<feature type="domain" description="RNA polymerase sigma-70 region 2" evidence="7">
    <location>
        <begin position="22"/>
        <end position="90"/>
    </location>
</feature>
<dbReference type="InterPro" id="IPR014244">
    <property type="entry name" value="RNA_pol_sigma-I"/>
</dbReference>
<keyword evidence="6" id="KW-0346">Stress response</keyword>
<comment type="similarity">
    <text evidence="6">Belongs to the sigma-70 factor family. SigI subfamily.</text>
</comment>
<accession>A0A939KKC1</accession>
<evidence type="ECO:0000256" key="4">
    <source>
        <dbReference type="ARBA" id="ARBA00023125"/>
    </source>
</evidence>
<dbReference type="Gene3D" id="1.10.1740.10">
    <property type="match status" value="1"/>
</dbReference>
<dbReference type="PIRSF" id="PIRSF038953">
    <property type="entry name" value="SigI"/>
    <property type="match status" value="1"/>
</dbReference>
<dbReference type="GO" id="GO:0003677">
    <property type="term" value="F:DNA binding"/>
    <property type="evidence" value="ECO:0007669"/>
    <property type="project" value="UniProtKB-UniRule"/>
</dbReference>
<dbReference type="Pfam" id="PF04542">
    <property type="entry name" value="Sigma70_r2"/>
    <property type="match status" value="1"/>
</dbReference>
<dbReference type="GO" id="GO:0016987">
    <property type="term" value="F:sigma factor activity"/>
    <property type="evidence" value="ECO:0007669"/>
    <property type="project" value="UniProtKB-UniRule"/>
</dbReference>
<dbReference type="SUPFAM" id="SSF88946">
    <property type="entry name" value="Sigma2 domain of RNA polymerase sigma factors"/>
    <property type="match status" value="1"/>
</dbReference>
<comment type="subunit">
    <text evidence="6">Interacts with RsgI.</text>
</comment>
<comment type="activity regulation">
    <text evidence="6">Negatively regulated by the anti-sigma-I factor RsgI.</text>
</comment>
<dbReference type="InterPro" id="IPR013325">
    <property type="entry name" value="RNA_pol_sigma_r2"/>
</dbReference>
<keyword evidence="9" id="KW-1185">Reference proteome</keyword>
<evidence type="ECO:0000313" key="9">
    <source>
        <dbReference type="Proteomes" id="UP000664218"/>
    </source>
</evidence>
<feature type="short sequence motif" description="Polymerase core binding" evidence="6">
    <location>
        <begin position="46"/>
        <end position="59"/>
    </location>
</feature>
<comment type="caution">
    <text evidence="8">The sequence shown here is derived from an EMBL/GenBank/DDBJ whole genome shotgun (WGS) entry which is preliminary data.</text>
</comment>
<organism evidence="8 9">
    <name type="scientific">Proteiniclasticum aestuarii</name>
    <dbReference type="NCBI Taxonomy" id="2817862"/>
    <lineage>
        <taxon>Bacteria</taxon>
        <taxon>Bacillati</taxon>
        <taxon>Bacillota</taxon>
        <taxon>Clostridia</taxon>
        <taxon>Eubacteriales</taxon>
        <taxon>Clostridiaceae</taxon>
        <taxon>Proteiniclasticum</taxon>
    </lineage>
</organism>
<evidence type="ECO:0000256" key="1">
    <source>
        <dbReference type="ARBA" id="ARBA00022490"/>
    </source>
</evidence>
<proteinExistence type="inferred from homology"/>
<evidence type="ECO:0000259" key="7">
    <source>
        <dbReference type="Pfam" id="PF04542"/>
    </source>
</evidence>
<dbReference type="InterPro" id="IPR007627">
    <property type="entry name" value="RNA_pol_sigma70_r2"/>
</dbReference>
<dbReference type="Proteomes" id="UP000664218">
    <property type="component" value="Unassembled WGS sequence"/>
</dbReference>
<name>A0A939KKC1_9CLOT</name>
<dbReference type="GO" id="GO:0006352">
    <property type="term" value="P:DNA-templated transcription initiation"/>
    <property type="evidence" value="ECO:0007669"/>
    <property type="project" value="UniProtKB-UniRule"/>
</dbReference>
<evidence type="ECO:0000256" key="2">
    <source>
        <dbReference type="ARBA" id="ARBA00023015"/>
    </source>
</evidence>
<evidence type="ECO:0000313" key="8">
    <source>
        <dbReference type="EMBL" id="MBO1266068.1"/>
    </source>
</evidence>
<sequence>MREIDQMAVEATADEGKLSTFITRHEPFILKTASKISRQYITKSDDEWSVALVAFSGAVSKYDYDRGSFMAFAEKMIHQRLVDHFRTKGRFSVEVPVDFIEEEAMVEENDACLKNEIEAMTAILGAYGFSFMDLANCSPKAKKTRSACARAVRYLLHEPVMIREMRASRQLPMKIIEKKAEVPRKILDRHRKYLIAAVEILSGDYPFLSEYLKYIKEERSL</sequence>
<protein>
    <recommendedName>
        <fullName evidence="6">RNA polymerase sigma factor SigI</fullName>
    </recommendedName>
</protein>
<comment type="function">
    <text evidence="6">Sigma factors are initiation factors that promote the attachment of RNA polymerase to specific initiation sites and are then released.</text>
</comment>
<gene>
    <name evidence="6" type="primary">sigI</name>
    <name evidence="8" type="ORF">J3A84_13605</name>
</gene>
<keyword evidence="2 6" id="KW-0805">Transcription regulation</keyword>
<dbReference type="GO" id="GO:0005737">
    <property type="term" value="C:cytoplasm"/>
    <property type="evidence" value="ECO:0007669"/>
    <property type="project" value="UniProtKB-SubCell"/>
</dbReference>
<feature type="DNA-binding region" description="H-T-H motif" evidence="6">
    <location>
        <begin position="173"/>
        <end position="192"/>
    </location>
</feature>
<evidence type="ECO:0000256" key="5">
    <source>
        <dbReference type="ARBA" id="ARBA00023163"/>
    </source>
</evidence>
<keyword evidence="3 6" id="KW-0731">Sigma factor</keyword>